<feature type="chain" id="PRO_5029754310" evidence="1">
    <location>
        <begin position="32"/>
        <end position="123"/>
    </location>
</feature>
<evidence type="ECO:0000256" key="1">
    <source>
        <dbReference type="SAM" id="SignalP"/>
    </source>
</evidence>
<proteinExistence type="predicted"/>
<dbReference type="Proteomes" id="UP000527355">
    <property type="component" value="Unassembled WGS sequence"/>
</dbReference>
<comment type="caution">
    <text evidence="2">The sequence shown here is derived from an EMBL/GenBank/DDBJ whole genome shotgun (WGS) entry which is preliminary data.</text>
</comment>
<sequence>MRASPGPPRTGFFMRLKQLPALFFLFLVVNPLKQPAIFISNWGGTSAGSLSLSLSPSTYQSGGRNDDIISTLLFPHLTRSFQAPGAMWACFPTKAAPEAGLAAFEVSKPQPRVTKPVSIRQEE</sequence>
<accession>A0A7J7RVA9</accession>
<keyword evidence="3" id="KW-1185">Reference proteome</keyword>
<name>A0A7J7RVA9_MYOMY</name>
<keyword evidence="1" id="KW-0732">Signal</keyword>
<organism evidence="2 3">
    <name type="scientific">Myotis myotis</name>
    <name type="common">Greater mouse-eared bat</name>
    <name type="synonym">Vespertilio myotis</name>
    <dbReference type="NCBI Taxonomy" id="51298"/>
    <lineage>
        <taxon>Eukaryota</taxon>
        <taxon>Metazoa</taxon>
        <taxon>Chordata</taxon>
        <taxon>Craniata</taxon>
        <taxon>Vertebrata</taxon>
        <taxon>Euteleostomi</taxon>
        <taxon>Mammalia</taxon>
        <taxon>Eutheria</taxon>
        <taxon>Laurasiatheria</taxon>
        <taxon>Chiroptera</taxon>
        <taxon>Yangochiroptera</taxon>
        <taxon>Vespertilionidae</taxon>
        <taxon>Myotis</taxon>
    </lineage>
</organism>
<evidence type="ECO:0000313" key="2">
    <source>
        <dbReference type="EMBL" id="KAF6279885.1"/>
    </source>
</evidence>
<protein>
    <submittedName>
        <fullName evidence="2">Uncharacterized protein</fullName>
    </submittedName>
</protein>
<dbReference type="AlphaFoldDB" id="A0A7J7RVA9"/>
<dbReference type="EMBL" id="JABWUV010000021">
    <property type="protein sequence ID" value="KAF6279885.1"/>
    <property type="molecule type" value="Genomic_DNA"/>
</dbReference>
<evidence type="ECO:0000313" key="3">
    <source>
        <dbReference type="Proteomes" id="UP000527355"/>
    </source>
</evidence>
<reference evidence="2 3" key="1">
    <citation type="journal article" date="2020" name="Nature">
        <title>Six reference-quality genomes reveal evolution of bat adaptations.</title>
        <authorList>
            <person name="Jebb D."/>
            <person name="Huang Z."/>
            <person name="Pippel M."/>
            <person name="Hughes G.M."/>
            <person name="Lavrichenko K."/>
            <person name="Devanna P."/>
            <person name="Winkler S."/>
            <person name="Jermiin L.S."/>
            <person name="Skirmuntt E.C."/>
            <person name="Katzourakis A."/>
            <person name="Burkitt-Gray L."/>
            <person name="Ray D.A."/>
            <person name="Sullivan K.A.M."/>
            <person name="Roscito J.G."/>
            <person name="Kirilenko B.M."/>
            <person name="Davalos L.M."/>
            <person name="Corthals A.P."/>
            <person name="Power M.L."/>
            <person name="Jones G."/>
            <person name="Ransome R.D."/>
            <person name="Dechmann D.K.N."/>
            <person name="Locatelli A.G."/>
            <person name="Puechmaille S.J."/>
            <person name="Fedrigo O."/>
            <person name="Jarvis E.D."/>
            <person name="Hiller M."/>
            <person name="Vernes S.C."/>
            <person name="Myers E.W."/>
            <person name="Teeling E.C."/>
        </authorList>
    </citation>
    <scope>NUCLEOTIDE SEQUENCE [LARGE SCALE GENOMIC DNA]</scope>
    <source>
        <strain evidence="2">MMyoMyo1</strain>
        <tissue evidence="2">Flight muscle</tissue>
    </source>
</reference>
<gene>
    <name evidence="2" type="ORF">mMyoMyo1_010144</name>
</gene>
<feature type="signal peptide" evidence="1">
    <location>
        <begin position="1"/>
        <end position="31"/>
    </location>
</feature>